<reference evidence="2" key="1">
    <citation type="submission" date="2018-09" db="EMBL/GenBank/DDBJ databases">
        <authorList>
            <person name="Groschel M."/>
            <person name="Kohl T."/>
            <person name="Conchillo-Sole O."/>
            <person name="Mamat U."/>
            <person name="Yero D."/>
            <person name="Niemann S."/>
            <person name="Daura X."/>
            <person name="Gibert I."/>
        </authorList>
    </citation>
    <scope>NUCLEOTIDE SEQUENCE</scope>
    <source>
        <strain evidence="2">OG156</strain>
    </source>
</reference>
<name>A0A2J0SSB3_STEMA</name>
<dbReference type="InterPro" id="IPR011990">
    <property type="entry name" value="TPR-like_helical_dom_sf"/>
</dbReference>
<reference evidence="2" key="2">
    <citation type="journal article" date="2020" name="Front. Microbiol.">
        <title>Genetic Variants of the DSF Quorum Sensing System in Stenotrophomonas maltophilia Influence Virulence and Resistance Phenotypes Among Genotypically Diverse Clinical Isolates.</title>
        <authorList>
            <person name="Yero D."/>
            <person name="Huedo P."/>
            <person name="Conchillo-Sole O."/>
            <person name="Martinez-Servat S."/>
            <person name="Mamat U."/>
            <person name="Coves X."/>
            <person name="Llanas F."/>
            <person name="Roca I."/>
            <person name="Vila J."/>
            <person name="Schaible U.E."/>
            <person name="Daura X."/>
            <person name="Gibert I."/>
        </authorList>
    </citation>
    <scope>NUCLEOTIDE SEQUENCE</scope>
    <source>
        <strain evidence="2">OG156</strain>
    </source>
</reference>
<keyword evidence="1" id="KW-0175">Coiled coil</keyword>
<sequence>MSSAQPATTLLPDGLAEFCLRICGPGRVVLFGAEMTMLTAPLRRAGCEVSTTQIEADGERPEWMVAWAQTDALRSEALGSDVSTLVLVGGAGADVPAWREQACERGWDLHPAIFTMPGVLGSAALLVLARSGVRSTSADTIPHASFHGLAAALVRPGDAVMATEAAGDGVWRIVQQQSRCRWLGVLASRPPAPSQPGLEWINPARWPEFSDLLDVVITQMAVDAADWHGLLRNAHAPLRRSGRLVLRVPLAHGLDPLSHLVTCLEELELVVDRAWYQRTAGRTGLEQFHEIDRETPLATARGESADAIVLLAVKTGGRGVTQDPSAQVPNIIAFHRDYQDASVVRLIVSMGERIESPVLRRQLARSVLDSSSPTSADHGAALCVLLYDAEAAAGDKREVLLAAVWHYITEPAANPTVLRWQVSLAFAAAQLYQADGRLEEAAELYQRVLAFDVLAFSPLLGTKTTAAAARLGWIRFGQGNVDAARMAWSRGLDEARRLSAQADWSEVVADPAAPETFSMPELAVVMDEAGGLATALRVTAESPLRPGIAWQGGNHTWKAQLQEARTELRLQQEWIGKLQVAKDWLDGQYRHLNAELERREGGERVLESQLLVLAQDMDELRSDLQRHRIESETLQEGKAWLDGHTARLATELRRLMAQHEELSSAKNWLDAQYQSLSLELDQRLTWQRQLQEGKDWLEQQYYRLHEELALRTEELQASQSENEARAAEIVGLRAAFRFAHLHAEAEWAGLQDELQRRREELAQVHNAYQRQSAALDDKIAAHRKLEEAARDLAAATGLIIGNSPQLRFPAEAIAEEMTSLASALQRMPLKSVVRTALRLLTKLLDWRHPR</sequence>
<dbReference type="AlphaFoldDB" id="A0A2J0SSB3"/>
<feature type="coiled-coil region" evidence="1">
    <location>
        <begin position="610"/>
        <end position="637"/>
    </location>
</feature>
<dbReference type="Proteomes" id="UP000822271">
    <property type="component" value="Unassembled WGS sequence"/>
</dbReference>
<proteinExistence type="predicted"/>
<comment type="caution">
    <text evidence="2">The sequence shown here is derived from an EMBL/GenBank/DDBJ whole genome shotgun (WGS) entry which is preliminary data.</text>
</comment>
<dbReference type="EMBL" id="RAUE01000002">
    <property type="protein sequence ID" value="MBA0309576.1"/>
    <property type="molecule type" value="Genomic_DNA"/>
</dbReference>
<dbReference type="Gene3D" id="1.25.40.10">
    <property type="entry name" value="Tetratricopeptide repeat domain"/>
    <property type="match status" value="1"/>
</dbReference>
<accession>A0A2J0SSB3</accession>
<gene>
    <name evidence="2" type="ORF">D7Y33_00825</name>
</gene>
<evidence type="ECO:0000313" key="2">
    <source>
        <dbReference type="EMBL" id="MBA0309576.1"/>
    </source>
</evidence>
<organism evidence="2 3">
    <name type="scientific">Stenotrophomonas maltophilia</name>
    <name type="common">Pseudomonas maltophilia</name>
    <name type="synonym">Xanthomonas maltophilia</name>
    <dbReference type="NCBI Taxonomy" id="40324"/>
    <lineage>
        <taxon>Bacteria</taxon>
        <taxon>Pseudomonadati</taxon>
        <taxon>Pseudomonadota</taxon>
        <taxon>Gammaproteobacteria</taxon>
        <taxon>Lysobacterales</taxon>
        <taxon>Lysobacteraceae</taxon>
        <taxon>Stenotrophomonas</taxon>
        <taxon>Stenotrophomonas maltophilia group</taxon>
    </lineage>
</organism>
<evidence type="ECO:0000256" key="1">
    <source>
        <dbReference type="SAM" id="Coils"/>
    </source>
</evidence>
<evidence type="ECO:0000313" key="3">
    <source>
        <dbReference type="Proteomes" id="UP000822271"/>
    </source>
</evidence>
<protein>
    <submittedName>
        <fullName evidence="2">Uncharacterized protein</fullName>
    </submittedName>
</protein>